<dbReference type="EMBL" id="JAYMYQ010000010">
    <property type="protein sequence ID" value="KAK7307210.1"/>
    <property type="molecule type" value="Genomic_DNA"/>
</dbReference>
<dbReference type="AlphaFoldDB" id="A0AAN9JX79"/>
<organism evidence="1 2">
    <name type="scientific">Canavalia gladiata</name>
    <name type="common">Sword bean</name>
    <name type="synonym">Dolichos gladiatus</name>
    <dbReference type="NCBI Taxonomy" id="3824"/>
    <lineage>
        <taxon>Eukaryota</taxon>
        <taxon>Viridiplantae</taxon>
        <taxon>Streptophyta</taxon>
        <taxon>Embryophyta</taxon>
        <taxon>Tracheophyta</taxon>
        <taxon>Spermatophyta</taxon>
        <taxon>Magnoliopsida</taxon>
        <taxon>eudicotyledons</taxon>
        <taxon>Gunneridae</taxon>
        <taxon>Pentapetalae</taxon>
        <taxon>rosids</taxon>
        <taxon>fabids</taxon>
        <taxon>Fabales</taxon>
        <taxon>Fabaceae</taxon>
        <taxon>Papilionoideae</taxon>
        <taxon>50 kb inversion clade</taxon>
        <taxon>NPAAA clade</taxon>
        <taxon>indigoferoid/millettioid clade</taxon>
        <taxon>Phaseoleae</taxon>
        <taxon>Canavalia</taxon>
    </lineage>
</organism>
<evidence type="ECO:0000313" key="1">
    <source>
        <dbReference type="EMBL" id="KAK7307210.1"/>
    </source>
</evidence>
<evidence type="ECO:0000313" key="2">
    <source>
        <dbReference type="Proteomes" id="UP001367508"/>
    </source>
</evidence>
<comment type="caution">
    <text evidence="1">The sequence shown here is derived from an EMBL/GenBank/DDBJ whole genome shotgun (WGS) entry which is preliminary data.</text>
</comment>
<sequence length="78" mass="8945">MRFTNDNSSHTWLHQLYLLVPPGAVVVLRIVDHIAVCIDQVASITCTVTLFFLTIHNRNLNLADFPAEDRQFVIIQIR</sequence>
<name>A0AAN9JX79_CANGL</name>
<gene>
    <name evidence="1" type="ORF">VNO77_40069</name>
</gene>
<keyword evidence="2" id="KW-1185">Reference proteome</keyword>
<proteinExistence type="predicted"/>
<dbReference type="Proteomes" id="UP001367508">
    <property type="component" value="Unassembled WGS sequence"/>
</dbReference>
<reference evidence="1 2" key="1">
    <citation type="submission" date="2024-01" db="EMBL/GenBank/DDBJ databases">
        <title>The genomes of 5 underutilized Papilionoideae crops provide insights into root nodulation and disease resistanc.</title>
        <authorList>
            <person name="Jiang F."/>
        </authorList>
    </citation>
    <scope>NUCLEOTIDE SEQUENCE [LARGE SCALE GENOMIC DNA]</scope>
    <source>
        <strain evidence="1">LVBAO_FW01</strain>
        <tissue evidence="1">Leaves</tissue>
    </source>
</reference>
<protein>
    <submittedName>
        <fullName evidence="1">Uncharacterized protein</fullName>
    </submittedName>
</protein>
<accession>A0AAN9JX79</accession>